<dbReference type="AlphaFoldDB" id="G7E2Q6"/>
<dbReference type="InterPro" id="IPR041569">
    <property type="entry name" value="AAA_lid_3"/>
</dbReference>
<evidence type="ECO:0000259" key="18">
    <source>
        <dbReference type="SMART" id="SM00382"/>
    </source>
</evidence>
<dbReference type="InterPro" id="IPR003959">
    <property type="entry name" value="ATPase_AAA_core"/>
</dbReference>
<keyword evidence="14" id="KW-0482">Metalloprotease</keyword>
<evidence type="ECO:0000256" key="10">
    <source>
        <dbReference type="ARBA" id="ARBA00022833"/>
    </source>
</evidence>
<dbReference type="Pfam" id="PF00004">
    <property type="entry name" value="AAA"/>
    <property type="match status" value="1"/>
</dbReference>
<evidence type="ECO:0000256" key="17">
    <source>
        <dbReference type="SAM" id="Phobius"/>
    </source>
</evidence>
<keyword evidence="6 17" id="KW-0812">Transmembrane</keyword>
<comment type="similarity">
    <text evidence="4">In the N-terminal section; belongs to the AAA ATPase family.</text>
</comment>
<evidence type="ECO:0000256" key="16">
    <source>
        <dbReference type="SAM" id="MobiDB-lite"/>
    </source>
</evidence>
<dbReference type="OrthoDB" id="1413014at2759"/>
<keyword evidence="9" id="KW-0378">Hydrolase</keyword>
<dbReference type="Gene3D" id="1.20.58.760">
    <property type="entry name" value="Peptidase M41"/>
    <property type="match status" value="1"/>
</dbReference>
<keyword evidence="8" id="KW-0547">Nucleotide-binding</keyword>
<dbReference type="SUPFAM" id="SSF140990">
    <property type="entry name" value="FtsH protease domain-like"/>
    <property type="match status" value="1"/>
</dbReference>
<dbReference type="GO" id="GO:0005743">
    <property type="term" value="C:mitochondrial inner membrane"/>
    <property type="evidence" value="ECO:0007669"/>
    <property type="project" value="TreeGrafter"/>
</dbReference>
<evidence type="ECO:0000256" key="3">
    <source>
        <dbReference type="ARBA" id="ARBA00010044"/>
    </source>
</evidence>
<keyword evidence="20" id="KW-1185">Reference proteome</keyword>
<dbReference type="SUPFAM" id="SSF52540">
    <property type="entry name" value="P-loop containing nucleoside triphosphate hydrolases"/>
    <property type="match status" value="1"/>
</dbReference>
<dbReference type="Pfam" id="PF17862">
    <property type="entry name" value="AAA_lid_3"/>
    <property type="match status" value="1"/>
</dbReference>
<reference evidence="19 20" key="1">
    <citation type="journal article" date="2011" name="J. Gen. Appl. Microbiol.">
        <title>Draft genome sequencing of the enigmatic basidiomycete Mixia osmundae.</title>
        <authorList>
            <person name="Nishida H."/>
            <person name="Nagatsuka Y."/>
            <person name="Sugiyama J."/>
        </authorList>
    </citation>
    <scope>NUCLEOTIDE SEQUENCE [LARGE SCALE GENOMIC DNA]</scope>
    <source>
        <strain evidence="20">CBS 9802 / IAM 14324 / JCM 22182 / KY 12970</strain>
    </source>
</reference>
<evidence type="ECO:0000256" key="5">
    <source>
        <dbReference type="ARBA" id="ARBA00022670"/>
    </source>
</evidence>
<evidence type="ECO:0000256" key="14">
    <source>
        <dbReference type="ARBA" id="ARBA00023049"/>
    </source>
</evidence>
<evidence type="ECO:0000313" key="19">
    <source>
        <dbReference type="EMBL" id="GAA97116.1"/>
    </source>
</evidence>
<evidence type="ECO:0000256" key="13">
    <source>
        <dbReference type="ARBA" id="ARBA00022989"/>
    </source>
</evidence>
<sequence length="812" mass="86891">MIGSLMRPGAGQRPLRLGQRRAIYVPVQTRLSHSSNALHRSATRYPSRRPLPSVLIPPAASARRHASTSIFSQPWAFWNRAEVSDADARLHDLARKAGEAPHDVDVQTAYLNELAAKPDSADRRSKLVLHYESLTGLFDQAKSTPLQRTLLTNTVIWADYKTALQAQLGPTQATDAIATVGAKRVGRLAVTDDASASKPAEESTAPGMTYADPSLLVNMPAPSVPLASSVVGGSAASTVPSPQAANVQATTSSSHPRAELAKTVASHLQSGKPMTEYAGSAALLGAKSTGATQETIKIIVETRTPEQTWSESLYAGFLWIIKQLFIVLLFVYIGFYCIGAIMQSSASLLKKAGNVNAIEFKAAPSQQPTKFKDVHGAEEAKEELEEFVQFLRDPSRFAKLGGRLPKGILLTGPPGTGKTLLARAIAGEAGSNFLVASGSDFDLAYVGVGAAKVRQLFAEARKNAPCIIFLDELDALGSKRSGGDPAANRQTLNALLVEMDGFSPAEGVLVVAATNLPNVLDPALIRPGRFDRSIAVPLPDAIGRREILQHHLGNVIYDRTVDVAALARGTTGFSGAALAALVNQAAVKASKEGKSAVQQADLSWAITRKLMGAERKSGRLYDQAMKEATAVHEAGHALMSILTKGAVPLYQVTIMPRGESLGHTSFLHESDEKTYNMSCQELKAKMDVAFGGRIAEELVYGKENISTGASSDILQASQVASHMVKSWGFSDAVGPVAYEPRDYETLAPDTKALIETEIRELVVSAEARARDLLLQNREKLDRLTQALVKYETLDSKEVQAVIKGLPISRSAP</sequence>
<dbReference type="FunFam" id="3.40.50.300:FF:000277">
    <property type="entry name" value="ATP-dependent zinc metalloprotease FtsH"/>
    <property type="match status" value="1"/>
</dbReference>
<feature type="region of interest" description="Disordered" evidence="16">
    <location>
        <begin position="192"/>
        <end position="211"/>
    </location>
</feature>
<dbReference type="FunCoup" id="G7E2Q6">
    <property type="interactions" value="535"/>
</dbReference>
<dbReference type="GO" id="GO:0005524">
    <property type="term" value="F:ATP binding"/>
    <property type="evidence" value="ECO:0007669"/>
    <property type="project" value="UniProtKB-KW"/>
</dbReference>
<dbReference type="PANTHER" id="PTHR23076:SF97">
    <property type="entry name" value="ATP-DEPENDENT ZINC METALLOPROTEASE YME1L1"/>
    <property type="match status" value="1"/>
</dbReference>
<evidence type="ECO:0000256" key="1">
    <source>
        <dbReference type="ARBA" id="ARBA00001947"/>
    </source>
</evidence>
<dbReference type="GO" id="GO:0016887">
    <property type="term" value="F:ATP hydrolysis activity"/>
    <property type="evidence" value="ECO:0007669"/>
    <property type="project" value="InterPro"/>
</dbReference>
<comment type="caution">
    <text evidence="19">The sequence shown here is derived from an EMBL/GenBank/DDBJ whole genome shotgun (WGS) entry which is preliminary data.</text>
</comment>
<keyword evidence="11" id="KW-0067">ATP-binding</keyword>
<reference evidence="19 20" key="2">
    <citation type="journal article" date="2012" name="Open Biol.">
        <title>Characteristics of nucleosomes and linker DNA regions on the genome of the basidiomycete Mixia osmundae revealed by mono- and dinucleosome mapping.</title>
        <authorList>
            <person name="Nishida H."/>
            <person name="Kondo S."/>
            <person name="Matsumoto T."/>
            <person name="Suzuki Y."/>
            <person name="Yoshikawa H."/>
            <person name="Taylor T.D."/>
            <person name="Sugiyama J."/>
        </authorList>
    </citation>
    <scope>NUCLEOTIDE SEQUENCE [LARGE SCALE GENOMIC DNA]</scope>
    <source>
        <strain evidence="20">CBS 9802 / IAM 14324 / JCM 22182 / KY 12970</strain>
    </source>
</reference>
<dbReference type="EMBL" id="BABT02000111">
    <property type="protein sequence ID" value="GAA97116.1"/>
    <property type="molecule type" value="Genomic_DNA"/>
</dbReference>
<proteinExistence type="inferred from homology"/>
<feature type="region of interest" description="Disordered" evidence="16">
    <location>
        <begin position="240"/>
        <end position="259"/>
    </location>
</feature>
<dbReference type="Proteomes" id="UP000009131">
    <property type="component" value="Unassembled WGS sequence"/>
</dbReference>
<comment type="subcellular location">
    <subcellularLocation>
        <location evidence="2">Membrane</location>
        <topology evidence="2">Multi-pass membrane protein</topology>
    </subcellularLocation>
</comment>
<keyword evidence="7" id="KW-0479">Metal-binding</keyword>
<feature type="compositionally biased region" description="Polar residues" evidence="16">
    <location>
        <begin position="243"/>
        <end position="255"/>
    </location>
</feature>
<dbReference type="GO" id="GO:0004176">
    <property type="term" value="F:ATP-dependent peptidase activity"/>
    <property type="evidence" value="ECO:0007669"/>
    <property type="project" value="InterPro"/>
</dbReference>
<evidence type="ECO:0000313" key="20">
    <source>
        <dbReference type="Proteomes" id="UP000009131"/>
    </source>
</evidence>
<keyword evidence="12" id="KW-0809">Transit peptide</keyword>
<name>G7E2Q6_MIXOS</name>
<dbReference type="PROSITE" id="PS00674">
    <property type="entry name" value="AAA"/>
    <property type="match status" value="1"/>
</dbReference>
<dbReference type="STRING" id="764103.G7E2Q6"/>
<evidence type="ECO:0000256" key="15">
    <source>
        <dbReference type="ARBA" id="ARBA00023136"/>
    </source>
</evidence>
<feature type="domain" description="AAA+ ATPase" evidence="18">
    <location>
        <begin position="404"/>
        <end position="540"/>
    </location>
</feature>
<comment type="cofactor">
    <cofactor evidence="1">
        <name>Zn(2+)</name>
        <dbReference type="ChEBI" id="CHEBI:29105"/>
    </cofactor>
</comment>
<dbReference type="InterPro" id="IPR000642">
    <property type="entry name" value="Peptidase_M41"/>
</dbReference>
<comment type="similarity">
    <text evidence="3">In the C-terminal section; belongs to the peptidase M41 family.</text>
</comment>
<dbReference type="InParanoid" id="G7E2Q6"/>
<evidence type="ECO:0000256" key="9">
    <source>
        <dbReference type="ARBA" id="ARBA00022801"/>
    </source>
</evidence>
<evidence type="ECO:0000256" key="4">
    <source>
        <dbReference type="ARBA" id="ARBA00010550"/>
    </source>
</evidence>
<dbReference type="GO" id="GO:0046872">
    <property type="term" value="F:metal ion binding"/>
    <property type="evidence" value="ECO:0007669"/>
    <property type="project" value="UniProtKB-KW"/>
</dbReference>
<dbReference type="PANTHER" id="PTHR23076">
    <property type="entry name" value="METALLOPROTEASE M41 FTSH"/>
    <property type="match status" value="1"/>
</dbReference>
<dbReference type="SMART" id="SM00382">
    <property type="entry name" value="AAA"/>
    <property type="match status" value="1"/>
</dbReference>
<keyword evidence="13 17" id="KW-1133">Transmembrane helix</keyword>
<dbReference type="InterPro" id="IPR003593">
    <property type="entry name" value="AAA+_ATPase"/>
</dbReference>
<dbReference type="GO" id="GO:0006515">
    <property type="term" value="P:protein quality control for misfolded or incompletely synthesized proteins"/>
    <property type="evidence" value="ECO:0007669"/>
    <property type="project" value="TreeGrafter"/>
</dbReference>
<dbReference type="GO" id="GO:0007005">
    <property type="term" value="P:mitochondrion organization"/>
    <property type="evidence" value="ECO:0007669"/>
    <property type="project" value="TreeGrafter"/>
</dbReference>
<accession>G7E2Q6</accession>
<evidence type="ECO:0000256" key="2">
    <source>
        <dbReference type="ARBA" id="ARBA00004141"/>
    </source>
</evidence>
<keyword evidence="15 17" id="KW-0472">Membrane</keyword>
<organism evidence="19 20">
    <name type="scientific">Mixia osmundae (strain CBS 9802 / IAM 14324 / JCM 22182 / KY 12970)</name>
    <dbReference type="NCBI Taxonomy" id="764103"/>
    <lineage>
        <taxon>Eukaryota</taxon>
        <taxon>Fungi</taxon>
        <taxon>Dikarya</taxon>
        <taxon>Basidiomycota</taxon>
        <taxon>Pucciniomycotina</taxon>
        <taxon>Mixiomycetes</taxon>
        <taxon>Mixiales</taxon>
        <taxon>Mixiaceae</taxon>
        <taxon>Mixia</taxon>
    </lineage>
</organism>
<evidence type="ECO:0000256" key="7">
    <source>
        <dbReference type="ARBA" id="ARBA00022723"/>
    </source>
</evidence>
<dbReference type="eggNOG" id="KOG0734">
    <property type="taxonomic scope" value="Eukaryota"/>
</dbReference>
<evidence type="ECO:0000256" key="12">
    <source>
        <dbReference type="ARBA" id="ARBA00022946"/>
    </source>
</evidence>
<dbReference type="HOGENOM" id="CLU_000688_9_2_1"/>
<keyword evidence="10" id="KW-0862">Zinc</keyword>
<feature type="transmembrane region" description="Helical" evidence="17">
    <location>
        <begin position="313"/>
        <end position="341"/>
    </location>
</feature>
<dbReference type="InterPro" id="IPR003960">
    <property type="entry name" value="ATPase_AAA_CS"/>
</dbReference>
<dbReference type="InterPro" id="IPR027417">
    <property type="entry name" value="P-loop_NTPase"/>
</dbReference>
<dbReference type="FunFam" id="1.10.8.60:FF:000001">
    <property type="entry name" value="ATP-dependent zinc metalloprotease FtsH"/>
    <property type="match status" value="1"/>
</dbReference>
<keyword evidence="5" id="KW-0645">Protease</keyword>
<dbReference type="Gene3D" id="1.10.8.60">
    <property type="match status" value="1"/>
</dbReference>
<dbReference type="Gene3D" id="3.40.50.300">
    <property type="entry name" value="P-loop containing nucleotide triphosphate hydrolases"/>
    <property type="match status" value="1"/>
</dbReference>
<dbReference type="FunFam" id="1.20.58.760:FF:000001">
    <property type="entry name" value="ATP-dependent zinc metalloprotease FtsH"/>
    <property type="match status" value="1"/>
</dbReference>
<evidence type="ECO:0000256" key="8">
    <source>
        <dbReference type="ARBA" id="ARBA00022741"/>
    </source>
</evidence>
<dbReference type="Pfam" id="PF01434">
    <property type="entry name" value="Peptidase_M41"/>
    <property type="match status" value="1"/>
</dbReference>
<gene>
    <name evidence="19" type="primary">Mo03791</name>
    <name evidence="19" type="ORF">E5Q_03791</name>
</gene>
<protein>
    <recommendedName>
        <fullName evidence="18">AAA+ ATPase domain-containing protein</fullName>
    </recommendedName>
</protein>
<dbReference type="GO" id="GO:0004222">
    <property type="term" value="F:metalloendopeptidase activity"/>
    <property type="evidence" value="ECO:0007669"/>
    <property type="project" value="InterPro"/>
</dbReference>
<evidence type="ECO:0000256" key="11">
    <source>
        <dbReference type="ARBA" id="ARBA00022840"/>
    </source>
</evidence>
<evidence type="ECO:0000256" key="6">
    <source>
        <dbReference type="ARBA" id="ARBA00022692"/>
    </source>
</evidence>
<dbReference type="InterPro" id="IPR037219">
    <property type="entry name" value="Peptidase_M41-like"/>
</dbReference>